<evidence type="ECO:0000256" key="3">
    <source>
        <dbReference type="ARBA" id="ARBA00012980"/>
    </source>
</evidence>
<evidence type="ECO:0000313" key="10">
    <source>
        <dbReference type="EMBL" id="CAL1715370.1"/>
    </source>
</evidence>
<gene>
    <name evidence="10" type="ORF">GFSPODELE1_LOCUS10193</name>
</gene>
<dbReference type="NCBIfam" id="TIGR00041">
    <property type="entry name" value="DTMP_kinase"/>
    <property type="match status" value="1"/>
</dbReference>
<dbReference type="PROSITE" id="PS01331">
    <property type="entry name" value="THYMIDYLATE_KINASE"/>
    <property type="match status" value="1"/>
</dbReference>
<dbReference type="Gene3D" id="3.40.50.300">
    <property type="entry name" value="P-loop containing nucleotide triphosphate hydrolases"/>
    <property type="match status" value="1"/>
</dbReference>
<accession>A0ABP1E5P2</accession>
<keyword evidence="6" id="KW-0547">Nucleotide-binding</keyword>
<dbReference type="HAMAP" id="MF_00165">
    <property type="entry name" value="Thymidylate_kinase"/>
    <property type="match status" value="1"/>
</dbReference>
<keyword evidence="8" id="KW-0067">ATP-binding</keyword>
<dbReference type="SUPFAM" id="SSF52540">
    <property type="entry name" value="P-loop containing nucleoside triphosphate hydrolases"/>
    <property type="match status" value="1"/>
</dbReference>
<keyword evidence="4" id="KW-0808">Transferase</keyword>
<comment type="similarity">
    <text evidence="2">Belongs to the thymidylate kinase family.</text>
</comment>
<evidence type="ECO:0000259" key="9">
    <source>
        <dbReference type="Pfam" id="PF02223"/>
    </source>
</evidence>
<dbReference type="Proteomes" id="UP001497453">
    <property type="component" value="Chromosome 8"/>
</dbReference>
<dbReference type="EMBL" id="OZ037951">
    <property type="protein sequence ID" value="CAL1715370.1"/>
    <property type="molecule type" value="Genomic_DNA"/>
</dbReference>
<evidence type="ECO:0000313" key="11">
    <source>
        <dbReference type="Proteomes" id="UP001497453"/>
    </source>
</evidence>
<dbReference type="InterPro" id="IPR039430">
    <property type="entry name" value="Thymidylate_kin-like_dom"/>
</dbReference>
<evidence type="ECO:0000256" key="2">
    <source>
        <dbReference type="ARBA" id="ARBA00009776"/>
    </source>
</evidence>
<evidence type="ECO:0000256" key="6">
    <source>
        <dbReference type="ARBA" id="ARBA00022741"/>
    </source>
</evidence>
<dbReference type="EC" id="2.7.4.9" evidence="3"/>
<organism evidence="10 11">
    <name type="scientific">Somion occarium</name>
    <dbReference type="NCBI Taxonomy" id="3059160"/>
    <lineage>
        <taxon>Eukaryota</taxon>
        <taxon>Fungi</taxon>
        <taxon>Dikarya</taxon>
        <taxon>Basidiomycota</taxon>
        <taxon>Agaricomycotina</taxon>
        <taxon>Agaricomycetes</taxon>
        <taxon>Polyporales</taxon>
        <taxon>Cerrenaceae</taxon>
        <taxon>Somion</taxon>
    </lineage>
</organism>
<sequence>MSKRGAFIAIEGLDRSGKSTQASALIKRLEAANVPCKHIKFPDRTTPIGKMIDSYLQSKTELDDHVIHLLFSANRWELASSIVKALEEGTTVVCDRYAFSGIAFSAAKVLPRETTSKDGDSTIPIPTHVLSYEWCRAPEISLPAPDLTFLLEVSPEKAESRGGYGEERYENKEVQEHVRQVFDRIGEEIESSGVGKWVVLDADLDKDEVEQSVWDEVKPFIEHMGVSGPVRKLWDKTREAAMVDALYI</sequence>
<dbReference type="CDD" id="cd01672">
    <property type="entry name" value="TMPK"/>
    <property type="match status" value="1"/>
</dbReference>
<dbReference type="Pfam" id="PF02223">
    <property type="entry name" value="Thymidylate_kin"/>
    <property type="match status" value="2"/>
</dbReference>
<name>A0ABP1E5P2_9APHY</name>
<comment type="pathway">
    <text evidence="1">Pyrimidine metabolism; dTTP biosynthesis.</text>
</comment>
<evidence type="ECO:0000256" key="1">
    <source>
        <dbReference type="ARBA" id="ARBA00004992"/>
    </source>
</evidence>
<dbReference type="PANTHER" id="PTHR10344:SF1">
    <property type="entry name" value="THYMIDYLATE KINASE"/>
    <property type="match status" value="1"/>
</dbReference>
<dbReference type="InterPro" id="IPR027417">
    <property type="entry name" value="P-loop_NTPase"/>
</dbReference>
<feature type="domain" description="Thymidylate kinase-like" evidence="9">
    <location>
        <begin position="134"/>
        <end position="212"/>
    </location>
</feature>
<feature type="domain" description="Thymidylate kinase-like" evidence="9">
    <location>
        <begin position="10"/>
        <end position="110"/>
    </location>
</feature>
<reference evidence="11" key="1">
    <citation type="submission" date="2024-04" db="EMBL/GenBank/DDBJ databases">
        <authorList>
            <person name="Shaw F."/>
            <person name="Minotto A."/>
        </authorList>
    </citation>
    <scope>NUCLEOTIDE SEQUENCE [LARGE SCALE GENOMIC DNA]</scope>
</reference>
<keyword evidence="11" id="KW-1185">Reference proteome</keyword>
<keyword evidence="7" id="KW-0418">Kinase</keyword>
<proteinExistence type="inferred from homology"/>
<evidence type="ECO:0000256" key="7">
    <source>
        <dbReference type="ARBA" id="ARBA00022777"/>
    </source>
</evidence>
<dbReference type="InterPro" id="IPR018094">
    <property type="entry name" value="Thymidylate_kinase"/>
</dbReference>
<evidence type="ECO:0000256" key="4">
    <source>
        <dbReference type="ARBA" id="ARBA00022679"/>
    </source>
</evidence>
<evidence type="ECO:0000256" key="8">
    <source>
        <dbReference type="ARBA" id="ARBA00022840"/>
    </source>
</evidence>
<keyword evidence="5" id="KW-0545">Nucleotide biosynthesis</keyword>
<evidence type="ECO:0000256" key="5">
    <source>
        <dbReference type="ARBA" id="ARBA00022727"/>
    </source>
</evidence>
<dbReference type="InterPro" id="IPR018095">
    <property type="entry name" value="Thymidylate_kin_CS"/>
</dbReference>
<dbReference type="PANTHER" id="PTHR10344">
    <property type="entry name" value="THYMIDYLATE KINASE"/>
    <property type="match status" value="1"/>
</dbReference>
<protein>
    <recommendedName>
        <fullName evidence="3">dTMP kinase</fullName>
        <ecNumber evidence="3">2.7.4.9</ecNumber>
    </recommendedName>
</protein>